<evidence type="ECO:0000313" key="4">
    <source>
        <dbReference type="Proteomes" id="UP000030765"/>
    </source>
</evidence>
<reference evidence="2 4" key="1">
    <citation type="journal article" date="2014" name="BMC Genomics">
        <title>Genome sequence of Anopheles sinensis provides insight into genetics basis of mosquito competence for malaria parasites.</title>
        <authorList>
            <person name="Zhou D."/>
            <person name="Zhang D."/>
            <person name="Ding G."/>
            <person name="Shi L."/>
            <person name="Hou Q."/>
            <person name="Ye Y."/>
            <person name="Xu Y."/>
            <person name="Zhou H."/>
            <person name="Xiong C."/>
            <person name="Li S."/>
            <person name="Yu J."/>
            <person name="Hong S."/>
            <person name="Yu X."/>
            <person name="Zou P."/>
            <person name="Chen C."/>
            <person name="Chang X."/>
            <person name="Wang W."/>
            <person name="Lv Y."/>
            <person name="Sun Y."/>
            <person name="Ma L."/>
            <person name="Shen B."/>
            <person name="Zhu C."/>
        </authorList>
    </citation>
    <scope>NUCLEOTIDE SEQUENCE [LARGE SCALE GENOMIC DNA]</scope>
</reference>
<dbReference type="SUPFAM" id="SSF48726">
    <property type="entry name" value="Immunoglobulin"/>
    <property type="match status" value="1"/>
</dbReference>
<evidence type="ECO:0000313" key="3">
    <source>
        <dbReference type="EnsemblMetazoa" id="ASIC015345-PA"/>
    </source>
</evidence>
<feature type="signal peptide" evidence="1">
    <location>
        <begin position="1"/>
        <end position="17"/>
    </location>
</feature>
<keyword evidence="1" id="KW-0732">Signal</keyword>
<gene>
    <name evidence="2" type="ORF">ZHAS_00015345</name>
</gene>
<protein>
    <submittedName>
        <fullName evidence="2">AGAP010742-PA-like protein</fullName>
    </submittedName>
</protein>
<dbReference type="Gene3D" id="2.60.40.10">
    <property type="entry name" value="Immunoglobulins"/>
    <property type="match status" value="1"/>
</dbReference>
<evidence type="ECO:0000313" key="2">
    <source>
        <dbReference type="EMBL" id="KFB47312.1"/>
    </source>
</evidence>
<dbReference type="OrthoDB" id="10028801at2759"/>
<evidence type="ECO:0000256" key="1">
    <source>
        <dbReference type="SAM" id="SignalP"/>
    </source>
</evidence>
<dbReference type="VEuPathDB" id="VectorBase:ASIC015345"/>
<dbReference type="STRING" id="74873.A0A084WAR8"/>
<dbReference type="InterPro" id="IPR013783">
    <property type="entry name" value="Ig-like_fold"/>
</dbReference>
<feature type="chain" id="PRO_5001784522" evidence="1">
    <location>
        <begin position="18"/>
        <end position="122"/>
    </location>
</feature>
<proteinExistence type="predicted"/>
<dbReference type="EMBL" id="KE525330">
    <property type="protein sequence ID" value="KFB47312.1"/>
    <property type="molecule type" value="Genomic_DNA"/>
</dbReference>
<dbReference type="VEuPathDB" id="VectorBase:ASIS020016"/>
<keyword evidence="4" id="KW-1185">Reference proteome</keyword>
<accession>A0A084WAR8</accession>
<dbReference type="InterPro" id="IPR036179">
    <property type="entry name" value="Ig-like_dom_sf"/>
</dbReference>
<dbReference type="EMBL" id="ATLV01022259">
    <property type="status" value="NOT_ANNOTATED_CDS"/>
    <property type="molecule type" value="Genomic_DNA"/>
</dbReference>
<organism evidence="2">
    <name type="scientific">Anopheles sinensis</name>
    <name type="common">Mosquito</name>
    <dbReference type="NCBI Taxonomy" id="74873"/>
    <lineage>
        <taxon>Eukaryota</taxon>
        <taxon>Metazoa</taxon>
        <taxon>Ecdysozoa</taxon>
        <taxon>Arthropoda</taxon>
        <taxon>Hexapoda</taxon>
        <taxon>Insecta</taxon>
        <taxon>Pterygota</taxon>
        <taxon>Neoptera</taxon>
        <taxon>Endopterygota</taxon>
        <taxon>Diptera</taxon>
        <taxon>Nematocera</taxon>
        <taxon>Culicoidea</taxon>
        <taxon>Culicidae</taxon>
        <taxon>Anophelinae</taxon>
        <taxon>Anopheles</taxon>
    </lineage>
</organism>
<dbReference type="Proteomes" id="UP000030765">
    <property type="component" value="Unassembled WGS sequence"/>
</dbReference>
<name>A0A084WAR8_ANOSI</name>
<reference evidence="3" key="2">
    <citation type="submission" date="2020-05" db="UniProtKB">
        <authorList>
            <consortium name="EnsemblMetazoa"/>
        </authorList>
    </citation>
    <scope>IDENTIFICATION</scope>
</reference>
<sequence>MFCLSFFSFFAIETIDTKITETDERRYTVTSKLRLRPTADDDYVDYTCQARHQAIQEDRPMQATVQLSVLCKYLRSASSFRWCGGVGSFLKPFFRTAGSVLMATYTLIDQGTRGGLGASETK</sequence>
<dbReference type="AlphaFoldDB" id="A0A084WAR8"/>
<dbReference type="EnsemblMetazoa" id="ASIC015345-RA">
    <property type="protein sequence ID" value="ASIC015345-PA"/>
    <property type="gene ID" value="ASIC015345"/>
</dbReference>